<reference evidence="2" key="1">
    <citation type="submission" date="2020-11" db="EMBL/GenBank/DDBJ databases">
        <title>Chlorella ohadii genome sequencing and assembly.</title>
        <authorList>
            <person name="Murik O."/>
            <person name="Treves H."/>
            <person name="Kedem I."/>
            <person name="Shotland Y."/>
            <person name="Kaplan A."/>
        </authorList>
    </citation>
    <scope>NUCLEOTIDE SEQUENCE</scope>
    <source>
        <strain evidence="2">1</strain>
    </source>
</reference>
<keyword evidence="3" id="KW-1185">Reference proteome</keyword>
<sequence length="408" mass="43995">MAGTGRDAVDQTYKVPSFATSMKFLERMATNSKKHAEAEARAERARAAAAEEDSGDEEEERRCEAVIQGLQQMADKMQQAVNLEGMREVEAVLAPLPPPQLSDQDDVDLDAGYLDALTAARSALGLDDVLPELTASREDRLELFAVGLRSGYVCTTALQRGAAPAPLVQALLSTMTQSPDTQTAGAAFVTLMALMGDDAAASLSAAAALLSAFDETDWERKLPQLADRLAEMGPSHQSRYHKLLCNLPTAAPRGLALQQFAGAVLLERLLPASNKLAPAKSAINRRDATRLDPVAVIEAQPWFSNGKRMVEGATSGAAVVPHGGYSMGTLELLLNICHLLLWPHTLAHVAGEASCVSPPFLRRWHEFLAAVQKHIKSPQMEDQNVKTLATLFDMEYKNVCDGLEPMAL</sequence>
<feature type="compositionally biased region" description="Acidic residues" evidence="1">
    <location>
        <begin position="50"/>
        <end position="59"/>
    </location>
</feature>
<comment type="caution">
    <text evidence="2">The sequence shown here is derived from an EMBL/GenBank/DDBJ whole genome shotgun (WGS) entry which is preliminary data.</text>
</comment>
<feature type="compositionally biased region" description="Basic and acidic residues" evidence="1">
    <location>
        <begin position="34"/>
        <end position="46"/>
    </location>
</feature>
<dbReference type="EMBL" id="JADXDR010000049">
    <property type="protein sequence ID" value="KAI7842707.1"/>
    <property type="molecule type" value="Genomic_DNA"/>
</dbReference>
<name>A0AAD5H7T0_9CHLO</name>
<gene>
    <name evidence="2" type="ORF">COHA_003638</name>
</gene>
<organism evidence="2 3">
    <name type="scientific">Chlorella ohadii</name>
    <dbReference type="NCBI Taxonomy" id="2649997"/>
    <lineage>
        <taxon>Eukaryota</taxon>
        <taxon>Viridiplantae</taxon>
        <taxon>Chlorophyta</taxon>
        <taxon>core chlorophytes</taxon>
        <taxon>Trebouxiophyceae</taxon>
        <taxon>Chlorellales</taxon>
        <taxon>Chlorellaceae</taxon>
        <taxon>Chlorella clade</taxon>
        <taxon>Chlorella</taxon>
    </lineage>
</organism>
<evidence type="ECO:0000256" key="1">
    <source>
        <dbReference type="SAM" id="MobiDB-lite"/>
    </source>
</evidence>
<proteinExistence type="predicted"/>
<evidence type="ECO:0000313" key="3">
    <source>
        <dbReference type="Proteomes" id="UP001205105"/>
    </source>
</evidence>
<protein>
    <submittedName>
        <fullName evidence="2">Uncharacterized protein</fullName>
    </submittedName>
</protein>
<accession>A0AAD5H7T0</accession>
<evidence type="ECO:0000313" key="2">
    <source>
        <dbReference type="EMBL" id="KAI7842707.1"/>
    </source>
</evidence>
<dbReference type="AlphaFoldDB" id="A0AAD5H7T0"/>
<feature type="region of interest" description="Disordered" evidence="1">
    <location>
        <begin position="30"/>
        <end position="61"/>
    </location>
</feature>
<dbReference type="Proteomes" id="UP001205105">
    <property type="component" value="Unassembled WGS sequence"/>
</dbReference>